<dbReference type="GO" id="GO:0052757">
    <property type="term" value="F:chondroitin hydrolase activity"/>
    <property type="evidence" value="ECO:0007669"/>
    <property type="project" value="TreeGrafter"/>
</dbReference>
<dbReference type="InterPro" id="IPR010905">
    <property type="entry name" value="Glyco_hydro_88"/>
</dbReference>
<accession>A0A7X0RWW4</accession>
<feature type="active site" description="Nucleophile" evidence="3">
    <location>
        <position position="99"/>
    </location>
</feature>
<feature type="binding site" evidence="4">
    <location>
        <position position="234"/>
    </location>
    <ligand>
        <name>substrate</name>
    </ligand>
</feature>
<feature type="binding site" evidence="4">
    <location>
        <position position="238"/>
    </location>
    <ligand>
        <name>substrate</name>
    </ligand>
</feature>
<dbReference type="SUPFAM" id="SSF48208">
    <property type="entry name" value="Six-hairpin glycosidases"/>
    <property type="match status" value="1"/>
</dbReference>
<comment type="caution">
    <text evidence="5">The sequence shown here is derived from an EMBL/GenBank/DDBJ whole genome shotgun (WGS) entry which is preliminary data.</text>
</comment>
<dbReference type="EMBL" id="JACJVP010000041">
    <property type="protein sequence ID" value="MBB6673815.1"/>
    <property type="molecule type" value="Genomic_DNA"/>
</dbReference>
<keyword evidence="6" id="KW-1185">Reference proteome</keyword>
<organism evidence="5 6">
    <name type="scientific">Cohnella nanjingensis</name>
    <dbReference type="NCBI Taxonomy" id="1387779"/>
    <lineage>
        <taxon>Bacteria</taxon>
        <taxon>Bacillati</taxon>
        <taxon>Bacillota</taxon>
        <taxon>Bacilli</taxon>
        <taxon>Bacillales</taxon>
        <taxon>Paenibacillaceae</taxon>
        <taxon>Cohnella</taxon>
    </lineage>
</organism>
<gene>
    <name evidence="5" type="ORF">H7C19_24335</name>
</gene>
<evidence type="ECO:0000313" key="6">
    <source>
        <dbReference type="Proteomes" id="UP000547209"/>
    </source>
</evidence>
<feature type="binding site" evidence="4">
    <location>
        <position position="162"/>
    </location>
    <ligand>
        <name>substrate</name>
    </ligand>
</feature>
<dbReference type="PANTHER" id="PTHR36845:SF1">
    <property type="entry name" value="HYDROLASE, PUTATIVE (AFU_ORTHOLOGUE AFUA_7G05090)-RELATED"/>
    <property type="match status" value="1"/>
</dbReference>
<dbReference type="GO" id="GO:0000272">
    <property type="term" value="P:polysaccharide catabolic process"/>
    <property type="evidence" value="ECO:0007669"/>
    <property type="project" value="TreeGrafter"/>
</dbReference>
<dbReference type="Gene3D" id="1.50.10.10">
    <property type="match status" value="1"/>
</dbReference>
<evidence type="ECO:0000313" key="5">
    <source>
        <dbReference type="EMBL" id="MBB6673815.1"/>
    </source>
</evidence>
<comment type="similarity">
    <text evidence="2">Belongs to the glycosyl hydrolase 88 family.</text>
</comment>
<evidence type="ECO:0000256" key="1">
    <source>
        <dbReference type="ARBA" id="ARBA00022801"/>
    </source>
</evidence>
<reference evidence="5 6" key="1">
    <citation type="submission" date="2020-08" db="EMBL/GenBank/DDBJ databases">
        <title>Cohnella phylogeny.</title>
        <authorList>
            <person name="Dunlap C."/>
        </authorList>
    </citation>
    <scope>NUCLEOTIDE SEQUENCE [LARGE SCALE GENOMIC DNA]</scope>
    <source>
        <strain evidence="5 6">DSM 28246</strain>
    </source>
</reference>
<dbReference type="InterPro" id="IPR052369">
    <property type="entry name" value="UG_Glycosaminoglycan_Hydrolase"/>
</dbReference>
<dbReference type="InterPro" id="IPR012341">
    <property type="entry name" value="6hp_glycosidase-like_sf"/>
</dbReference>
<feature type="binding site" evidence="4">
    <location>
        <position position="99"/>
    </location>
    <ligand>
        <name>substrate</name>
    </ligand>
</feature>
<dbReference type="Pfam" id="PF07470">
    <property type="entry name" value="Glyco_hydro_88"/>
    <property type="match status" value="1"/>
</dbReference>
<proteinExistence type="inferred from homology"/>
<dbReference type="InterPro" id="IPR008928">
    <property type="entry name" value="6-hairpin_glycosidase_sf"/>
</dbReference>
<evidence type="ECO:0000256" key="3">
    <source>
        <dbReference type="PIRSR" id="PIRSR610905-1"/>
    </source>
</evidence>
<sequence>MVNRQSGIAQQLESIIGKIDRNMELLGVENAPCYTVDGQYSKLRERFDHRFQWTLSFFTGMIVHAFRYTGDPKYLRYMNRLQNDYRKKVTVDALETMHDLGFLYSLSEVALYKTTGDRNAREIALLAATELAKRFNVNGRFIDAWSRMDGTGEDVSGLMIIDSMMNLPLLFWAWEETGHHFYKDVAEAHADTTIRCMIRDDHSVCHAYKFDRMSGESEGERNHCGYGVGSAWARGTAWALYGFAVAYRYTGKAAYLKEAEGIADFFIRQLPENGVPIWDFRLPETAPRWIDTSACAIAACGLLELSDTEACGDRARYGAQAAKMIETLSSPPYFAEEPEAENILHLAQCGELQAGAIWGDYFYMEALLRLERQAERFW</sequence>
<protein>
    <submittedName>
        <fullName evidence="5">Glycoside hydrolase family 88 protein</fullName>
    </submittedName>
</protein>
<name>A0A7X0RWW4_9BACL</name>
<dbReference type="PANTHER" id="PTHR36845">
    <property type="entry name" value="HYDROLASE, PUTATIVE (AFU_ORTHOLOGUE AFUA_7G05090)-RELATED"/>
    <property type="match status" value="1"/>
</dbReference>
<dbReference type="AlphaFoldDB" id="A0A7X0RWW4"/>
<dbReference type="Proteomes" id="UP000547209">
    <property type="component" value="Unassembled WGS sequence"/>
</dbReference>
<evidence type="ECO:0000256" key="4">
    <source>
        <dbReference type="PIRSR" id="PIRSR610905-2"/>
    </source>
</evidence>
<dbReference type="RefSeq" id="WP_185671663.1">
    <property type="nucleotide sequence ID" value="NZ_JACJVP010000041.1"/>
</dbReference>
<evidence type="ECO:0000256" key="2">
    <source>
        <dbReference type="ARBA" id="ARBA00038358"/>
    </source>
</evidence>
<feature type="active site" description="Proton donor" evidence="3">
    <location>
        <position position="162"/>
    </location>
</feature>
<keyword evidence="1 5" id="KW-0378">Hydrolase</keyword>